<dbReference type="SUPFAM" id="SSF48264">
    <property type="entry name" value="Cytochrome P450"/>
    <property type="match status" value="1"/>
</dbReference>
<evidence type="ECO:0000256" key="5">
    <source>
        <dbReference type="ARBA" id="ARBA00023004"/>
    </source>
</evidence>
<reference evidence="9 10" key="1">
    <citation type="submission" date="2019-12" db="EMBL/GenBank/DDBJ databases">
        <title>Draft genome sequence of the ascomycete Xylaria multiplex DSM 110363.</title>
        <authorList>
            <person name="Buettner E."/>
            <person name="Kellner H."/>
        </authorList>
    </citation>
    <scope>NUCLEOTIDE SEQUENCE [LARGE SCALE GENOMIC DNA]</scope>
    <source>
        <strain evidence="9 10">DSM 110363</strain>
    </source>
</reference>
<evidence type="ECO:0000256" key="6">
    <source>
        <dbReference type="ARBA" id="ARBA00023033"/>
    </source>
</evidence>
<evidence type="ECO:0000313" key="10">
    <source>
        <dbReference type="Proteomes" id="UP000481858"/>
    </source>
</evidence>
<evidence type="ECO:0000256" key="3">
    <source>
        <dbReference type="ARBA" id="ARBA00022723"/>
    </source>
</evidence>
<comment type="cofactor">
    <cofactor evidence="1 7">
        <name>heme</name>
        <dbReference type="ChEBI" id="CHEBI:30413"/>
    </cofactor>
</comment>
<feature type="binding site" description="axial binding residue" evidence="7">
    <location>
        <position position="487"/>
    </location>
    <ligand>
        <name>heme</name>
        <dbReference type="ChEBI" id="CHEBI:30413"/>
    </ligand>
    <ligandPart>
        <name>Fe</name>
        <dbReference type="ChEBI" id="CHEBI:18248"/>
    </ligandPart>
</feature>
<gene>
    <name evidence="9" type="ORF">GQX73_g6511</name>
</gene>
<evidence type="ECO:0000256" key="1">
    <source>
        <dbReference type="ARBA" id="ARBA00001971"/>
    </source>
</evidence>
<dbReference type="Gene3D" id="1.10.630.10">
    <property type="entry name" value="Cytochrome P450"/>
    <property type="match status" value="1"/>
</dbReference>
<dbReference type="InterPro" id="IPR002403">
    <property type="entry name" value="Cyt_P450_E_grp-IV"/>
</dbReference>
<dbReference type="InterPro" id="IPR001128">
    <property type="entry name" value="Cyt_P450"/>
</dbReference>
<proteinExistence type="inferred from homology"/>
<dbReference type="InterPro" id="IPR036396">
    <property type="entry name" value="Cyt_P450_sf"/>
</dbReference>
<evidence type="ECO:0008006" key="11">
    <source>
        <dbReference type="Google" id="ProtNLM"/>
    </source>
</evidence>
<keyword evidence="8" id="KW-1133">Transmembrane helix</keyword>
<accession>A0A7C8IPQ7</accession>
<keyword evidence="6" id="KW-0503">Monooxygenase</keyword>
<evidence type="ECO:0000313" key="9">
    <source>
        <dbReference type="EMBL" id="KAF2967058.1"/>
    </source>
</evidence>
<keyword evidence="5 7" id="KW-0408">Iron</keyword>
<dbReference type="OrthoDB" id="1844152at2759"/>
<dbReference type="GO" id="GO:0020037">
    <property type="term" value="F:heme binding"/>
    <property type="evidence" value="ECO:0007669"/>
    <property type="project" value="InterPro"/>
</dbReference>
<keyword evidence="4" id="KW-0560">Oxidoreductase</keyword>
<keyword evidence="7" id="KW-0349">Heme</keyword>
<dbReference type="GO" id="GO:0004497">
    <property type="term" value="F:monooxygenase activity"/>
    <property type="evidence" value="ECO:0007669"/>
    <property type="project" value="UniProtKB-KW"/>
</dbReference>
<feature type="transmembrane region" description="Helical" evidence="8">
    <location>
        <begin position="17"/>
        <end position="39"/>
    </location>
</feature>
<name>A0A7C8IPQ7_9PEZI</name>
<evidence type="ECO:0000256" key="2">
    <source>
        <dbReference type="ARBA" id="ARBA00010617"/>
    </source>
</evidence>
<dbReference type="Proteomes" id="UP000481858">
    <property type="component" value="Unassembled WGS sequence"/>
</dbReference>
<keyword evidence="3 7" id="KW-0479">Metal-binding</keyword>
<organism evidence="9 10">
    <name type="scientific">Xylaria multiplex</name>
    <dbReference type="NCBI Taxonomy" id="323545"/>
    <lineage>
        <taxon>Eukaryota</taxon>
        <taxon>Fungi</taxon>
        <taxon>Dikarya</taxon>
        <taxon>Ascomycota</taxon>
        <taxon>Pezizomycotina</taxon>
        <taxon>Sordariomycetes</taxon>
        <taxon>Xylariomycetidae</taxon>
        <taxon>Xylariales</taxon>
        <taxon>Xylariaceae</taxon>
        <taxon>Xylaria</taxon>
    </lineage>
</organism>
<comment type="caution">
    <text evidence="9">The sequence shown here is derived from an EMBL/GenBank/DDBJ whole genome shotgun (WGS) entry which is preliminary data.</text>
</comment>
<evidence type="ECO:0000256" key="4">
    <source>
        <dbReference type="ARBA" id="ARBA00023002"/>
    </source>
</evidence>
<dbReference type="CDD" id="cd11041">
    <property type="entry name" value="CYP503A1-like"/>
    <property type="match status" value="1"/>
</dbReference>
<evidence type="ECO:0000256" key="8">
    <source>
        <dbReference type="SAM" id="Phobius"/>
    </source>
</evidence>
<sequence>MANITFSVGTTDGVFPLFFFGTLTSPWVIATLVGGAYMLSSALSQVFSHKYPVFGVSSQLEPIMVSNFRFFRHAEDILNEGYQTCKDKIFQFRRADTDMLVLPYKYVEDIRRLPNSVASPTVAHVHNLMGSSTNMHIILRNNLHFRTLQLKLTPNLNSLTRPMQEEVNFAVEKELTDSEGICNQDVLWIVLISNTFAIDEWVTIKPYHTILDFVARVSARIFLGKPLCRNPEWLEVSTQFTENVFVSLVFLRLFPMWTHGFLNWFMPSSYKGTAYVKKAKKLLVPEINRRRSVEAQGHVVPDEDKHNLLSWMMEIATPKEGEASALAHLEVVMSLASIHTSQMNAVHCLYDLLAHPGYLEPIRQEIRAVVNEAGPWMNWSKAQFSKLRRLDSFMRESQRFNPPTLLSMHRVLLQNTKLSDGTVLAKGAHISMPVNSIQNDPEVTPEPEKFDGFRYYNLRQGEGQGHLHQFSTTQDRILNFGHGPNACPGRFFASLEIKIILVRLLMDYDFKFKHGNGRPANLCAHEFIFPNPDAEILMRRRPTSERLPLY</sequence>
<dbReference type="PANTHER" id="PTHR46206">
    <property type="entry name" value="CYTOCHROME P450"/>
    <property type="match status" value="1"/>
</dbReference>
<comment type="similarity">
    <text evidence="2">Belongs to the cytochrome P450 family.</text>
</comment>
<evidence type="ECO:0000256" key="7">
    <source>
        <dbReference type="PIRSR" id="PIRSR602403-1"/>
    </source>
</evidence>
<dbReference type="PRINTS" id="PR00465">
    <property type="entry name" value="EP450IV"/>
</dbReference>
<keyword evidence="8" id="KW-0472">Membrane</keyword>
<keyword evidence="8" id="KW-0812">Transmembrane</keyword>
<protein>
    <recommendedName>
        <fullName evidence="11">Cytochrome P450</fullName>
    </recommendedName>
</protein>
<dbReference type="Pfam" id="PF00067">
    <property type="entry name" value="p450"/>
    <property type="match status" value="1"/>
</dbReference>
<dbReference type="AlphaFoldDB" id="A0A7C8IPQ7"/>
<dbReference type="GO" id="GO:0016705">
    <property type="term" value="F:oxidoreductase activity, acting on paired donors, with incorporation or reduction of molecular oxygen"/>
    <property type="evidence" value="ECO:0007669"/>
    <property type="project" value="InterPro"/>
</dbReference>
<dbReference type="InParanoid" id="A0A7C8IPQ7"/>
<keyword evidence="10" id="KW-1185">Reference proteome</keyword>
<dbReference type="EMBL" id="WUBL01000075">
    <property type="protein sequence ID" value="KAF2967058.1"/>
    <property type="molecule type" value="Genomic_DNA"/>
</dbReference>
<dbReference type="GO" id="GO:0005506">
    <property type="term" value="F:iron ion binding"/>
    <property type="evidence" value="ECO:0007669"/>
    <property type="project" value="InterPro"/>
</dbReference>